<protein>
    <submittedName>
        <fullName evidence="2">Nuclear transport factor 2 family protein</fullName>
    </submittedName>
</protein>
<dbReference type="EMBL" id="CP163432">
    <property type="protein sequence ID" value="XDQ15828.1"/>
    <property type="molecule type" value="Genomic_DNA"/>
</dbReference>
<name>A0AB39NEG5_9ACTN</name>
<dbReference type="RefSeq" id="WP_369275756.1">
    <property type="nucleotide sequence ID" value="NZ_CP163432.1"/>
</dbReference>
<accession>A0AB39NEG5</accession>
<dbReference type="SUPFAM" id="SSF54427">
    <property type="entry name" value="NTF2-like"/>
    <property type="match status" value="1"/>
</dbReference>
<feature type="region of interest" description="Disordered" evidence="1">
    <location>
        <begin position="46"/>
        <end position="66"/>
    </location>
</feature>
<reference evidence="2" key="1">
    <citation type="submission" date="2024-07" db="EMBL/GenBank/DDBJ databases">
        <authorList>
            <person name="Yu S.T."/>
        </authorList>
    </citation>
    <scope>NUCLEOTIDE SEQUENCE</scope>
    <source>
        <strain evidence="2">R11</strain>
    </source>
</reference>
<dbReference type="InterPro" id="IPR032710">
    <property type="entry name" value="NTF2-like_dom_sf"/>
</dbReference>
<proteinExistence type="predicted"/>
<sequence>MTDHPHIAVFHRVLAAFSVGDMDALAQEFHPDVVWHIGGRNLLTGDYQGPTRGAGTPSRCSAGSSS</sequence>
<evidence type="ECO:0000313" key="2">
    <source>
        <dbReference type="EMBL" id="XDQ15828.1"/>
    </source>
</evidence>
<dbReference type="AlphaFoldDB" id="A0AB39NEG5"/>
<evidence type="ECO:0000256" key="1">
    <source>
        <dbReference type="SAM" id="MobiDB-lite"/>
    </source>
</evidence>
<gene>
    <name evidence="2" type="ORF">AB5J55_42595</name>
</gene>
<organism evidence="2">
    <name type="scientific">Streptomyces sp. R11</name>
    <dbReference type="NCBI Taxonomy" id="3238625"/>
    <lineage>
        <taxon>Bacteria</taxon>
        <taxon>Bacillati</taxon>
        <taxon>Actinomycetota</taxon>
        <taxon>Actinomycetes</taxon>
        <taxon>Kitasatosporales</taxon>
        <taxon>Streptomycetaceae</taxon>
        <taxon>Streptomyces</taxon>
    </lineage>
</organism>
<dbReference type="Gene3D" id="3.10.450.50">
    <property type="match status" value="1"/>
</dbReference>